<feature type="region of interest" description="Disordered" evidence="1">
    <location>
        <begin position="15"/>
        <end position="34"/>
    </location>
</feature>
<sequence>MLNYSLKRLALVQWGSGSEASAEGELPKAEESHDTEILTTVPNSVAEGGEAPVSFRKSFMR</sequence>
<dbReference type="EMBL" id="JOJR01012694">
    <property type="protein sequence ID" value="RCN25312.1"/>
    <property type="molecule type" value="Genomic_DNA"/>
</dbReference>
<evidence type="ECO:0000256" key="1">
    <source>
        <dbReference type="SAM" id="MobiDB-lite"/>
    </source>
</evidence>
<dbReference type="AlphaFoldDB" id="A0A368EZP9"/>
<name>A0A368EZP9_ANCCA</name>
<dbReference type="Proteomes" id="UP000252519">
    <property type="component" value="Unassembled WGS sequence"/>
</dbReference>
<reference evidence="2 3" key="1">
    <citation type="submission" date="2014-10" db="EMBL/GenBank/DDBJ databases">
        <title>Draft genome of the hookworm Ancylostoma caninum.</title>
        <authorList>
            <person name="Mitreva M."/>
        </authorList>
    </citation>
    <scope>NUCLEOTIDE SEQUENCE [LARGE SCALE GENOMIC DNA]</scope>
    <source>
        <strain evidence="2 3">Baltimore</strain>
    </source>
</reference>
<accession>A0A368EZP9</accession>
<keyword evidence="3" id="KW-1185">Reference proteome</keyword>
<gene>
    <name evidence="2" type="ORF">ANCCAN_28977</name>
</gene>
<feature type="compositionally biased region" description="Basic and acidic residues" evidence="1">
    <location>
        <begin position="25"/>
        <end position="34"/>
    </location>
</feature>
<evidence type="ECO:0000313" key="2">
    <source>
        <dbReference type="EMBL" id="RCN25312.1"/>
    </source>
</evidence>
<evidence type="ECO:0000313" key="3">
    <source>
        <dbReference type="Proteomes" id="UP000252519"/>
    </source>
</evidence>
<proteinExistence type="predicted"/>
<organism evidence="2 3">
    <name type="scientific">Ancylostoma caninum</name>
    <name type="common">Dog hookworm</name>
    <dbReference type="NCBI Taxonomy" id="29170"/>
    <lineage>
        <taxon>Eukaryota</taxon>
        <taxon>Metazoa</taxon>
        <taxon>Ecdysozoa</taxon>
        <taxon>Nematoda</taxon>
        <taxon>Chromadorea</taxon>
        <taxon>Rhabditida</taxon>
        <taxon>Rhabditina</taxon>
        <taxon>Rhabditomorpha</taxon>
        <taxon>Strongyloidea</taxon>
        <taxon>Ancylostomatidae</taxon>
        <taxon>Ancylostomatinae</taxon>
        <taxon>Ancylostoma</taxon>
    </lineage>
</organism>
<comment type="caution">
    <text evidence="2">The sequence shown here is derived from an EMBL/GenBank/DDBJ whole genome shotgun (WGS) entry which is preliminary data.</text>
</comment>
<protein>
    <submittedName>
        <fullName evidence="2">Uncharacterized protein</fullName>
    </submittedName>
</protein>